<organism evidence="8 9">
    <name type="scientific">Virgibacillus tibetensis</name>
    <dbReference type="NCBI Taxonomy" id="3042313"/>
    <lineage>
        <taxon>Bacteria</taxon>
        <taxon>Bacillati</taxon>
        <taxon>Bacillota</taxon>
        <taxon>Bacilli</taxon>
        <taxon>Bacillales</taxon>
        <taxon>Bacillaceae</taxon>
        <taxon>Virgibacillus</taxon>
    </lineage>
</organism>
<dbReference type="InterPro" id="IPR038766">
    <property type="entry name" value="Membrane_comp_ABC_pdt"/>
</dbReference>
<feature type="transmembrane region" description="Helical" evidence="6">
    <location>
        <begin position="701"/>
        <end position="726"/>
    </location>
</feature>
<evidence type="ECO:0000313" key="8">
    <source>
        <dbReference type="EMBL" id="MEC5423608.1"/>
    </source>
</evidence>
<comment type="subcellular location">
    <subcellularLocation>
        <location evidence="1">Cell membrane</location>
        <topology evidence="1">Multi-pass membrane protein</topology>
    </subcellularLocation>
</comment>
<feature type="transmembrane region" description="Helical" evidence="6">
    <location>
        <begin position="424"/>
        <end position="445"/>
    </location>
</feature>
<dbReference type="RefSeq" id="WP_327607177.1">
    <property type="nucleotide sequence ID" value="NZ_JARZFX010000003.1"/>
</dbReference>
<keyword evidence="5 6" id="KW-0472">Membrane</keyword>
<evidence type="ECO:0000256" key="4">
    <source>
        <dbReference type="ARBA" id="ARBA00022989"/>
    </source>
</evidence>
<dbReference type="PANTHER" id="PTHR30287:SF2">
    <property type="entry name" value="BLL1001 PROTEIN"/>
    <property type="match status" value="1"/>
</dbReference>
<keyword evidence="2" id="KW-1003">Cell membrane</keyword>
<feature type="transmembrane region" description="Helical" evidence="6">
    <location>
        <begin position="306"/>
        <end position="326"/>
    </location>
</feature>
<sequence length="778" mass="87526">MLKRMLKKDLLKNKSITIILFIFISLSSILVASGVGMISDLTNSLNALFTKSNAPDFVQMHAGEINQAKIDQWSSKNELVKNVQAVEMINIDGTKIDFGNDGLIEHSIMDNYFVKQNKTFDYLLNLDSEILQVSEGEIAVPIYYMQQNDVKLGDTIRIMDQGFEMEFIVTSFVRDVQMNPSIIHSKRFVVNGADLEKLKKNIGELEYSIEFLLTDLNKLNEFRNMYESSELPSKGPAIDYPLLRTLNAITDGLVAAIIILVSFFLKIIAILCIRYTILAAIEEDYKEIGIMKAIGIPLRTIKRIYYIKYVVLALVATIIGYVASLFLNRLFTSNMMLYLGSAPKSIFLHITPLLGVVVVFLIILVFCILTFRRFNKVSTIEAMRSGSLGEGKANRRILSIHRWRIVNVNILLGIRDVFARFKMYILLFFVFLICSFIIIVPVNFLNTVQSSSFIKYMGIERSDLRIDLQKSENMQEEFNSMGDYLSNDNDVEKFSLLVTSRFKFINNEGAIENLTIETGDFTTFPLEYLEGVPPEQDNEIALSYLNSDEMGKGIGDHLSLIVQGQEKEMVITGIYQDVTNGGRTAKAVIPYNQETVLWYEVSLDLKSQSNLSDKINEYEEAFYPAKVTDLAGYLSQTFGNTIKQLQTFTIVAIAISLLVAALITSLFLRMLVAKDSAQIAIMKSIGFSLNNIRIQYITRSLLVLTIGIILGTVVSNTLGPSMVSILLSMMGASNIEFVINPIEAYILYPFIILSVVTVTTLLSIYSINKSSIVELNAE</sequence>
<gene>
    <name evidence="8" type="ORF">QGM71_08905</name>
</gene>
<name>A0ABU6KEM9_9BACI</name>
<keyword evidence="4 6" id="KW-1133">Transmembrane helix</keyword>
<evidence type="ECO:0000256" key="6">
    <source>
        <dbReference type="SAM" id="Phobius"/>
    </source>
</evidence>
<keyword evidence="3 6" id="KW-0812">Transmembrane</keyword>
<keyword evidence="9" id="KW-1185">Reference proteome</keyword>
<dbReference type="PANTHER" id="PTHR30287">
    <property type="entry name" value="MEMBRANE COMPONENT OF PREDICTED ABC SUPERFAMILY METABOLITE UPTAKE TRANSPORTER"/>
    <property type="match status" value="1"/>
</dbReference>
<evidence type="ECO:0000256" key="2">
    <source>
        <dbReference type="ARBA" id="ARBA00022475"/>
    </source>
</evidence>
<evidence type="ECO:0000259" key="7">
    <source>
        <dbReference type="Pfam" id="PF02687"/>
    </source>
</evidence>
<dbReference type="EMBL" id="JARZFX010000003">
    <property type="protein sequence ID" value="MEC5423608.1"/>
    <property type="molecule type" value="Genomic_DNA"/>
</dbReference>
<feature type="transmembrane region" description="Helical" evidence="6">
    <location>
        <begin position="346"/>
        <end position="371"/>
    </location>
</feature>
<evidence type="ECO:0000313" key="9">
    <source>
        <dbReference type="Proteomes" id="UP001335737"/>
    </source>
</evidence>
<feature type="transmembrane region" description="Helical" evidence="6">
    <location>
        <begin position="253"/>
        <end position="277"/>
    </location>
</feature>
<evidence type="ECO:0000256" key="3">
    <source>
        <dbReference type="ARBA" id="ARBA00022692"/>
    </source>
</evidence>
<feature type="domain" description="ABC3 transporter permease C-terminal" evidence="7">
    <location>
        <begin position="260"/>
        <end position="376"/>
    </location>
</feature>
<evidence type="ECO:0000256" key="1">
    <source>
        <dbReference type="ARBA" id="ARBA00004651"/>
    </source>
</evidence>
<proteinExistence type="predicted"/>
<comment type="caution">
    <text evidence="8">The sequence shown here is derived from an EMBL/GenBank/DDBJ whole genome shotgun (WGS) entry which is preliminary data.</text>
</comment>
<accession>A0ABU6KEM9</accession>
<dbReference type="Proteomes" id="UP001335737">
    <property type="component" value="Unassembled WGS sequence"/>
</dbReference>
<feature type="domain" description="ABC3 transporter permease C-terminal" evidence="7">
    <location>
        <begin position="650"/>
        <end position="770"/>
    </location>
</feature>
<protein>
    <submittedName>
        <fullName evidence="8">ABC transporter permease</fullName>
    </submittedName>
</protein>
<reference evidence="8 9" key="1">
    <citation type="journal article" date="2024" name="Int. J. Syst. Evol. Microbiol.">
        <title>Virgibacillus tibetensis sp. nov., isolated from salt lake on the Tibetan Plateau of China.</title>
        <authorList>
            <person name="Phurbu D."/>
            <person name="Liu Z.-X."/>
            <person name="Wang R."/>
            <person name="Zheng Y.-Y."/>
            <person name="Liu H.-C."/>
            <person name="Zhou Y.-G."/>
            <person name="Yu Y.-J."/>
            <person name="Li A.-H."/>
        </authorList>
    </citation>
    <scope>NUCLEOTIDE SEQUENCE [LARGE SCALE GENOMIC DNA]</scope>
    <source>
        <strain evidence="8 9">C22-A2</strain>
    </source>
</reference>
<dbReference type="InterPro" id="IPR003838">
    <property type="entry name" value="ABC3_permease_C"/>
</dbReference>
<feature type="transmembrane region" description="Helical" evidence="6">
    <location>
        <begin position="746"/>
        <end position="767"/>
    </location>
</feature>
<dbReference type="Pfam" id="PF02687">
    <property type="entry name" value="FtsX"/>
    <property type="match status" value="2"/>
</dbReference>
<evidence type="ECO:0000256" key="5">
    <source>
        <dbReference type="ARBA" id="ARBA00023136"/>
    </source>
</evidence>
<feature type="transmembrane region" description="Helical" evidence="6">
    <location>
        <begin position="648"/>
        <end position="672"/>
    </location>
</feature>